<dbReference type="InterPro" id="IPR028359">
    <property type="entry name" value="UDP_ManNAc/GlcNAc_DH"/>
</dbReference>
<accession>A0ABY8S975</accession>
<dbReference type="InterPro" id="IPR008927">
    <property type="entry name" value="6-PGluconate_DH-like_C_sf"/>
</dbReference>
<dbReference type="PIRSF" id="PIRSF500136">
    <property type="entry name" value="UDP_ManNAc_DH"/>
    <property type="match status" value="1"/>
</dbReference>
<reference evidence="6 7" key="1">
    <citation type="submission" date="2023-05" db="EMBL/GenBank/DDBJ databases">
        <title>The complete genome of Acinetobacter sp. nov KCTC 92772.</title>
        <authorList>
            <person name="Zhou G."/>
        </authorList>
    </citation>
    <scope>NUCLEOTIDE SEQUENCE [LARGE SCALE GENOMIC DNA]</scope>
    <source>
        <strain evidence="6 7">KCTC 92772</strain>
    </source>
</reference>
<dbReference type="NCBIfam" id="NF011729">
    <property type="entry name" value="PRK15182.1"/>
    <property type="match status" value="1"/>
</dbReference>
<dbReference type="EMBL" id="CP125669">
    <property type="protein sequence ID" value="WHP07668.1"/>
    <property type="molecule type" value="Genomic_DNA"/>
</dbReference>
<keyword evidence="2" id="KW-0560">Oxidoreductase</keyword>
<dbReference type="Pfam" id="PF03721">
    <property type="entry name" value="UDPG_MGDP_dh_N"/>
    <property type="match status" value="1"/>
</dbReference>
<dbReference type="InterPro" id="IPR036220">
    <property type="entry name" value="UDP-Glc/GDP-Man_DH_C_sf"/>
</dbReference>
<dbReference type="Pfam" id="PF03720">
    <property type="entry name" value="UDPG_MGDP_dh_C"/>
    <property type="match status" value="1"/>
</dbReference>
<gene>
    <name evidence="6" type="primary">tviB</name>
    <name evidence="6" type="ORF">QLH32_12545</name>
</gene>
<sequence length="423" mass="47541">MTNDLKIGIIGLGYVGLPLALAFSKQFQVIGYDINFKRVAELANQQDSTLEIEQDQLNDLAKIKISSNADDLSECQCFIVTVPTPIDHFKQPDLSPLIEASKTIAKYLKQGDIVVYESTVYPGATEEICVPILEENSHWQFNQDFFVGYSPERINPGDKTKNVTTIQKVTSGSTPEIAELINQIYLKIITAGTYKASSIKVAEAAKVIENTQRDVNIALINELALIFNKLDIDTEEVLKAAATKWNFLPFRPGLVGGHCISVDPYYLTHKAQSIGLHPEIILAARRLNDRMGEYVATQLIKEMVKQKIQVVGANILVMGLSFKENCTDIRNTKIIDLIQALKEYNLNLDVYDPWVNPLEVIKEYGLEPIQTPKTSHYDAIVLAIGHQQFKDMGYEEISKLGRDEFVLYDLKYILSSHQSDLRL</sequence>
<keyword evidence="7" id="KW-1185">Reference proteome</keyword>
<dbReference type="SMART" id="SM00984">
    <property type="entry name" value="UDPG_MGDP_dh_C"/>
    <property type="match status" value="1"/>
</dbReference>
<dbReference type="PANTHER" id="PTHR43491">
    <property type="entry name" value="UDP-N-ACETYL-D-MANNOSAMINE DEHYDROGENASE"/>
    <property type="match status" value="1"/>
</dbReference>
<comment type="similarity">
    <text evidence="1 4">Belongs to the UDP-glucose/GDP-mannose dehydrogenase family.</text>
</comment>
<evidence type="ECO:0000256" key="1">
    <source>
        <dbReference type="ARBA" id="ARBA00006601"/>
    </source>
</evidence>
<evidence type="ECO:0000256" key="2">
    <source>
        <dbReference type="ARBA" id="ARBA00023002"/>
    </source>
</evidence>
<evidence type="ECO:0000313" key="6">
    <source>
        <dbReference type="EMBL" id="WHP07668.1"/>
    </source>
</evidence>
<dbReference type="SUPFAM" id="SSF51735">
    <property type="entry name" value="NAD(P)-binding Rossmann-fold domains"/>
    <property type="match status" value="1"/>
</dbReference>
<dbReference type="Proteomes" id="UP001229836">
    <property type="component" value="Chromosome"/>
</dbReference>
<evidence type="ECO:0000313" key="7">
    <source>
        <dbReference type="Proteomes" id="UP001229836"/>
    </source>
</evidence>
<organism evidence="6 7">
    <name type="scientific">Acinetobacter corruptisaponis</name>
    <dbReference type="NCBI Taxonomy" id="3045147"/>
    <lineage>
        <taxon>Bacteria</taxon>
        <taxon>Pseudomonadati</taxon>
        <taxon>Pseudomonadota</taxon>
        <taxon>Gammaproteobacteria</taxon>
        <taxon>Moraxellales</taxon>
        <taxon>Moraxellaceae</taxon>
        <taxon>Acinetobacter</taxon>
    </lineage>
</organism>
<dbReference type="PANTHER" id="PTHR43491:SF2">
    <property type="entry name" value="UDP-N-ACETYL-D-MANNOSAMINE DEHYDROGENASE"/>
    <property type="match status" value="1"/>
</dbReference>
<dbReference type="InterPro" id="IPR036291">
    <property type="entry name" value="NAD(P)-bd_dom_sf"/>
</dbReference>
<dbReference type="Gene3D" id="3.40.50.720">
    <property type="entry name" value="NAD(P)-binding Rossmann-like Domain"/>
    <property type="match status" value="2"/>
</dbReference>
<dbReference type="InterPro" id="IPR017476">
    <property type="entry name" value="UDP-Glc/GDP-Man"/>
</dbReference>
<proteinExistence type="inferred from homology"/>
<dbReference type="Pfam" id="PF00984">
    <property type="entry name" value="UDPG_MGDP_dh"/>
    <property type="match status" value="1"/>
</dbReference>
<keyword evidence="3" id="KW-0520">NAD</keyword>
<dbReference type="RefSeq" id="WP_283269337.1">
    <property type="nucleotide sequence ID" value="NZ_CP125669.1"/>
</dbReference>
<name>A0ABY8S975_9GAMM</name>
<evidence type="ECO:0000256" key="3">
    <source>
        <dbReference type="ARBA" id="ARBA00023027"/>
    </source>
</evidence>
<dbReference type="InterPro" id="IPR014026">
    <property type="entry name" value="UDP-Glc/GDP-Man_DH_dimer"/>
</dbReference>
<dbReference type="PIRSF" id="PIRSF000124">
    <property type="entry name" value="UDPglc_GDPman_dh"/>
    <property type="match status" value="1"/>
</dbReference>
<evidence type="ECO:0000259" key="5">
    <source>
        <dbReference type="SMART" id="SM00984"/>
    </source>
</evidence>
<dbReference type="InterPro" id="IPR014027">
    <property type="entry name" value="UDP-Glc/GDP-Man_DH_C"/>
</dbReference>
<feature type="domain" description="UDP-glucose/GDP-mannose dehydrogenase C-terminal" evidence="5">
    <location>
        <begin position="316"/>
        <end position="416"/>
    </location>
</feature>
<evidence type="ECO:0000256" key="4">
    <source>
        <dbReference type="PIRNR" id="PIRNR000124"/>
    </source>
</evidence>
<dbReference type="SUPFAM" id="SSF48179">
    <property type="entry name" value="6-phosphogluconate dehydrogenase C-terminal domain-like"/>
    <property type="match status" value="1"/>
</dbReference>
<dbReference type="NCBIfam" id="TIGR03026">
    <property type="entry name" value="NDP-sugDHase"/>
    <property type="match status" value="1"/>
</dbReference>
<dbReference type="SUPFAM" id="SSF52413">
    <property type="entry name" value="UDP-glucose/GDP-mannose dehydrogenase C-terminal domain"/>
    <property type="match status" value="1"/>
</dbReference>
<dbReference type="InterPro" id="IPR001732">
    <property type="entry name" value="UDP-Glc/GDP-Man_DH_N"/>
</dbReference>
<protein>
    <submittedName>
        <fullName evidence="6">Vi polysaccharide biosynthesis UDP-N-acetylglucosamine C-6 dehydrogenase TviB</fullName>
    </submittedName>
</protein>